<keyword evidence="2" id="KW-0863">Zinc-finger</keyword>
<dbReference type="InterPro" id="IPR013083">
    <property type="entry name" value="Znf_RING/FYVE/PHD"/>
</dbReference>
<gene>
    <name evidence="5" type="ORF">RRG08_000607</name>
</gene>
<evidence type="ECO:0000259" key="4">
    <source>
        <dbReference type="Pfam" id="PF00628"/>
    </source>
</evidence>
<dbReference type="Proteomes" id="UP001283361">
    <property type="component" value="Unassembled WGS sequence"/>
</dbReference>
<dbReference type="Gene3D" id="3.30.40.10">
    <property type="entry name" value="Zinc/RING finger domain, C3HC4 (zinc finger)"/>
    <property type="match status" value="1"/>
</dbReference>
<dbReference type="InterPro" id="IPR011011">
    <property type="entry name" value="Znf_FYVE_PHD"/>
</dbReference>
<evidence type="ECO:0000256" key="3">
    <source>
        <dbReference type="ARBA" id="ARBA00022833"/>
    </source>
</evidence>
<accession>A0AAE0Y8C4</accession>
<dbReference type="GO" id="GO:0008270">
    <property type="term" value="F:zinc ion binding"/>
    <property type="evidence" value="ECO:0007669"/>
    <property type="project" value="UniProtKB-KW"/>
</dbReference>
<proteinExistence type="predicted"/>
<dbReference type="EMBL" id="JAWDGP010006684">
    <property type="protein sequence ID" value="KAK3736860.1"/>
    <property type="molecule type" value="Genomic_DNA"/>
</dbReference>
<name>A0AAE0Y8C4_9GAST</name>
<keyword evidence="6" id="KW-1185">Reference proteome</keyword>
<comment type="caution">
    <text evidence="5">The sequence shown here is derived from an EMBL/GenBank/DDBJ whole genome shotgun (WGS) entry which is preliminary data.</text>
</comment>
<dbReference type="AlphaFoldDB" id="A0AAE0Y8C4"/>
<protein>
    <recommendedName>
        <fullName evidence="4">PHD-type domain-containing protein</fullName>
    </recommendedName>
</protein>
<dbReference type="InterPro" id="IPR019787">
    <property type="entry name" value="Znf_PHD-finger"/>
</dbReference>
<dbReference type="SUPFAM" id="SSF57903">
    <property type="entry name" value="FYVE/PHD zinc finger"/>
    <property type="match status" value="1"/>
</dbReference>
<keyword evidence="3" id="KW-0862">Zinc</keyword>
<feature type="domain" description="PHD-type" evidence="4">
    <location>
        <begin position="82"/>
        <end position="126"/>
    </location>
</feature>
<organism evidence="5 6">
    <name type="scientific">Elysia crispata</name>
    <name type="common">lettuce slug</name>
    <dbReference type="NCBI Taxonomy" id="231223"/>
    <lineage>
        <taxon>Eukaryota</taxon>
        <taxon>Metazoa</taxon>
        <taxon>Spiralia</taxon>
        <taxon>Lophotrochozoa</taxon>
        <taxon>Mollusca</taxon>
        <taxon>Gastropoda</taxon>
        <taxon>Heterobranchia</taxon>
        <taxon>Euthyneura</taxon>
        <taxon>Panpulmonata</taxon>
        <taxon>Sacoglossa</taxon>
        <taxon>Placobranchoidea</taxon>
        <taxon>Plakobranchidae</taxon>
        <taxon>Elysia</taxon>
    </lineage>
</organism>
<dbReference type="Pfam" id="PF00628">
    <property type="entry name" value="PHD"/>
    <property type="match status" value="1"/>
</dbReference>
<reference evidence="5" key="1">
    <citation type="journal article" date="2023" name="G3 (Bethesda)">
        <title>A reference genome for the long-term kleptoplast-retaining sea slug Elysia crispata morphotype clarki.</title>
        <authorList>
            <person name="Eastman K.E."/>
            <person name="Pendleton A.L."/>
            <person name="Shaikh M.A."/>
            <person name="Suttiyut T."/>
            <person name="Ogas R."/>
            <person name="Tomko P."/>
            <person name="Gavelis G."/>
            <person name="Widhalm J.R."/>
            <person name="Wisecaver J.H."/>
        </authorList>
    </citation>
    <scope>NUCLEOTIDE SEQUENCE</scope>
    <source>
        <strain evidence="5">ECLA1</strain>
    </source>
</reference>
<evidence type="ECO:0000313" key="6">
    <source>
        <dbReference type="Proteomes" id="UP001283361"/>
    </source>
</evidence>
<sequence>MKFENLSPEKRQGLLLRAVCRPHVSVGTGLISSAELRDFSDFDDIILDSTPSLDVIQSYFSDNACSTLCEGVASRHAGIYKCGECKELDDLTQKMIMCEQFLRWYHFSCAGYRSRKKVPTWFCQECFSCEKTMKEKRKFNFTRYWISCHAMRVVNFWNVISNAGRRTIQLLVH</sequence>
<evidence type="ECO:0000313" key="5">
    <source>
        <dbReference type="EMBL" id="KAK3736860.1"/>
    </source>
</evidence>
<keyword evidence="1" id="KW-0479">Metal-binding</keyword>
<dbReference type="CDD" id="cd15489">
    <property type="entry name" value="PHD_SF"/>
    <property type="match status" value="1"/>
</dbReference>
<evidence type="ECO:0000256" key="1">
    <source>
        <dbReference type="ARBA" id="ARBA00022723"/>
    </source>
</evidence>
<evidence type="ECO:0000256" key="2">
    <source>
        <dbReference type="ARBA" id="ARBA00022771"/>
    </source>
</evidence>